<dbReference type="PANTHER" id="PTHR47990">
    <property type="entry name" value="2-OXOGLUTARATE (2OG) AND FE(II)-DEPENDENT OXYGENASE SUPERFAMILY PROTEIN-RELATED"/>
    <property type="match status" value="1"/>
</dbReference>
<dbReference type="InterPro" id="IPR026992">
    <property type="entry name" value="DIOX_N"/>
</dbReference>
<evidence type="ECO:0000259" key="2">
    <source>
        <dbReference type="PROSITE" id="PS51471"/>
    </source>
</evidence>
<feature type="domain" description="Fe2OG dioxygenase" evidence="2">
    <location>
        <begin position="183"/>
        <end position="292"/>
    </location>
</feature>
<keyword evidence="1" id="KW-0479">Metal-binding</keyword>
<dbReference type="InterPro" id="IPR027443">
    <property type="entry name" value="IPNS-like_sf"/>
</dbReference>
<accession>A0AAD2GWX7</accession>
<dbReference type="Pfam" id="PF14226">
    <property type="entry name" value="DIOX_N"/>
    <property type="match status" value="1"/>
</dbReference>
<dbReference type="SUPFAM" id="SSF51197">
    <property type="entry name" value="Clavaminate synthase-like"/>
    <property type="match status" value="1"/>
</dbReference>
<evidence type="ECO:0000313" key="3">
    <source>
        <dbReference type="EMBL" id="CAK5263717.1"/>
    </source>
</evidence>
<evidence type="ECO:0000313" key="4">
    <source>
        <dbReference type="Proteomes" id="UP001295794"/>
    </source>
</evidence>
<dbReference type="GO" id="GO:0016491">
    <property type="term" value="F:oxidoreductase activity"/>
    <property type="evidence" value="ECO:0007669"/>
    <property type="project" value="UniProtKB-KW"/>
</dbReference>
<gene>
    <name evidence="3" type="ORF">MYCIT1_LOCUS3303</name>
</gene>
<organism evidence="3 4">
    <name type="scientific">Mycena citricolor</name>
    <dbReference type="NCBI Taxonomy" id="2018698"/>
    <lineage>
        <taxon>Eukaryota</taxon>
        <taxon>Fungi</taxon>
        <taxon>Dikarya</taxon>
        <taxon>Basidiomycota</taxon>
        <taxon>Agaricomycotina</taxon>
        <taxon>Agaricomycetes</taxon>
        <taxon>Agaricomycetidae</taxon>
        <taxon>Agaricales</taxon>
        <taxon>Marasmiineae</taxon>
        <taxon>Mycenaceae</taxon>
        <taxon>Mycena</taxon>
    </lineage>
</organism>
<dbReference type="InterPro" id="IPR044861">
    <property type="entry name" value="IPNS-like_FE2OG_OXY"/>
</dbReference>
<reference evidence="3" key="1">
    <citation type="submission" date="2023-11" db="EMBL/GenBank/DDBJ databases">
        <authorList>
            <person name="De Vega J J."/>
            <person name="De Vega J J."/>
        </authorList>
    </citation>
    <scope>NUCLEOTIDE SEQUENCE</scope>
</reference>
<sequence>MSYNDIVAIPRYILPNPTLEQLDYAELPVIDFARLSDNANQLAAEATEGMRKHGFLVVINHGLTVAQIARAFDIADLPFSSVGHEEKMLYAAKLRETGSHQGYKPRNYWHIDNGVYDQLEAYTIHRDVNQREHPQALGPVLAEIQALARFAHLHIVHSILRLLAIGLELPENTFVDLHRYDATGESTLRFIKYHPRTAEDEAKTKNVWLKGHTDIGSITVLFSQPVSGLQILGKDGKWRWVKHIENGLIINAGDALERLSGGYYKPTIHRVVQPPADQRHCPRLGLFYFATADDDVKLVSCVAQSPILRLEPTTSTPSDDELAPTMETWRKTRVSSYGSKGAALTPASGGMIEEETIAGIVIKHYN</sequence>
<dbReference type="Gene3D" id="2.60.120.330">
    <property type="entry name" value="B-lactam Antibiotic, Isopenicillin N Synthase, Chain"/>
    <property type="match status" value="1"/>
</dbReference>
<proteinExistence type="inferred from homology"/>
<keyword evidence="1" id="KW-0408">Iron</keyword>
<dbReference type="InterPro" id="IPR005123">
    <property type="entry name" value="Oxoglu/Fe-dep_dioxygenase_dom"/>
</dbReference>
<dbReference type="InterPro" id="IPR050231">
    <property type="entry name" value="Iron_ascorbate_oxido_reductase"/>
</dbReference>
<dbReference type="PROSITE" id="PS51471">
    <property type="entry name" value="FE2OG_OXY"/>
    <property type="match status" value="1"/>
</dbReference>
<name>A0AAD2GWX7_9AGAR</name>
<evidence type="ECO:0000256" key="1">
    <source>
        <dbReference type="RuleBase" id="RU003682"/>
    </source>
</evidence>
<comment type="similarity">
    <text evidence="1">Belongs to the iron/ascorbate-dependent oxidoreductase family.</text>
</comment>
<dbReference type="Proteomes" id="UP001295794">
    <property type="component" value="Unassembled WGS sequence"/>
</dbReference>
<keyword evidence="1" id="KW-0560">Oxidoreductase</keyword>
<dbReference type="AlphaFoldDB" id="A0AAD2GWX7"/>
<keyword evidence="4" id="KW-1185">Reference proteome</keyword>
<dbReference type="GO" id="GO:0046872">
    <property type="term" value="F:metal ion binding"/>
    <property type="evidence" value="ECO:0007669"/>
    <property type="project" value="UniProtKB-KW"/>
</dbReference>
<protein>
    <recommendedName>
        <fullName evidence="2">Fe2OG dioxygenase domain-containing protein</fullName>
    </recommendedName>
</protein>
<dbReference type="Pfam" id="PF03171">
    <property type="entry name" value="2OG-FeII_Oxy"/>
    <property type="match status" value="1"/>
</dbReference>
<dbReference type="EMBL" id="CAVNYO010000044">
    <property type="protein sequence ID" value="CAK5263717.1"/>
    <property type="molecule type" value="Genomic_DNA"/>
</dbReference>
<dbReference type="PRINTS" id="PR00682">
    <property type="entry name" value="IPNSYNTHASE"/>
</dbReference>
<comment type="caution">
    <text evidence="3">The sequence shown here is derived from an EMBL/GenBank/DDBJ whole genome shotgun (WGS) entry which is preliminary data.</text>
</comment>